<feature type="compositionally biased region" description="Low complexity" evidence="1">
    <location>
        <begin position="71"/>
        <end position="81"/>
    </location>
</feature>
<sequence length="250" mass="28325">MPRLLDATFLSRSFSDQGVRIRIRKEHRVQTSKRKLSSRSDYSKEEDEDDSVATSPPQRHCGSVTARRLSSPECSAQSASSYQHQPKRFPYSTRELDPPTYQELNVHPHSPPLQHYELQPRQNSLSQPIHHYQKTATHSAQDTLWKSTMEEKGLLPLSPRSSISAPHWSSHSLPDATHHYHRTSFQQQRSSSPIRLPPLHTIVGDDTREKEEAVATTKAEDVGQVNAAVAIMQLSRHQGMDLTSQSSSHK</sequence>
<gene>
    <name evidence="2" type="primary">ABSGL_12152.1 scaffold 12710</name>
</gene>
<evidence type="ECO:0000313" key="2">
    <source>
        <dbReference type="EMBL" id="SAM06264.1"/>
    </source>
</evidence>
<dbReference type="AlphaFoldDB" id="A0A168R851"/>
<proteinExistence type="predicted"/>
<organism evidence="2">
    <name type="scientific">Absidia glauca</name>
    <name type="common">Pin mould</name>
    <dbReference type="NCBI Taxonomy" id="4829"/>
    <lineage>
        <taxon>Eukaryota</taxon>
        <taxon>Fungi</taxon>
        <taxon>Fungi incertae sedis</taxon>
        <taxon>Mucoromycota</taxon>
        <taxon>Mucoromycotina</taxon>
        <taxon>Mucoromycetes</taxon>
        <taxon>Mucorales</taxon>
        <taxon>Cunninghamellaceae</taxon>
        <taxon>Absidia</taxon>
    </lineage>
</organism>
<evidence type="ECO:0008006" key="4">
    <source>
        <dbReference type="Google" id="ProtNLM"/>
    </source>
</evidence>
<feature type="compositionally biased region" description="Basic residues" evidence="1">
    <location>
        <begin position="27"/>
        <end position="37"/>
    </location>
</feature>
<evidence type="ECO:0000256" key="1">
    <source>
        <dbReference type="SAM" id="MobiDB-lite"/>
    </source>
</evidence>
<keyword evidence="3" id="KW-1185">Reference proteome</keyword>
<dbReference type="Proteomes" id="UP000078561">
    <property type="component" value="Unassembled WGS sequence"/>
</dbReference>
<dbReference type="InterPro" id="IPR038491">
    <property type="entry name" value="Velvet_dom_sf"/>
</dbReference>
<dbReference type="STRING" id="4829.A0A168R851"/>
<accession>A0A168R851</accession>
<evidence type="ECO:0000313" key="3">
    <source>
        <dbReference type="Proteomes" id="UP000078561"/>
    </source>
</evidence>
<feature type="region of interest" description="Disordered" evidence="1">
    <location>
        <begin position="27"/>
        <end position="101"/>
    </location>
</feature>
<protein>
    <recommendedName>
        <fullName evidence="4">Velvet domain-containing protein</fullName>
    </recommendedName>
</protein>
<dbReference type="EMBL" id="LT554579">
    <property type="protein sequence ID" value="SAM06264.1"/>
    <property type="molecule type" value="Genomic_DNA"/>
</dbReference>
<name>A0A168R851_ABSGL</name>
<dbReference type="Gene3D" id="2.60.40.3960">
    <property type="entry name" value="Velvet domain"/>
    <property type="match status" value="1"/>
</dbReference>
<reference evidence="2" key="1">
    <citation type="submission" date="2016-04" db="EMBL/GenBank/DDBJ databases">
        <authorList>
            <person name="Evans L.H."/>
            <person name="Alamgir A."/>
            <person name="Owens N."/>
            <person name="Weber N.D."/>
            <person name="Virtaneva K."/>
            <person name="Barbian K."/>
            <person name="Babar A."/>
            <person name="Rosenke K."/>
        </authorList>
    </citation>
    <scope>NUCLEOTIDE SEQUENCE [LARGE SCALE GENOMIC DNA]</scope>
    <source>
        <strain evidence="2">CBS 101.48</strain>
    </source>
</reference>
<dbReference type="OrthoDB" id="5599552at2759"/>
<dbReference type="InParanoid" id="A0A168R851"/>